<dbReference type="CDD" id="cd02440">
    <property type="entry name" value="AdoMet_MTases"/>
    <property type="match status" value="1"/>
</dbReference>
<proteinExistence type="predicted"/>
<comment type="caution">
    <text evidence="1">The sequence shown here is derived from an EMBL/GenBank/DDBJ whole genome shotgun (WGS) entry which is preliminary data.</text>
</comment>
<dbReference type="Pfam" id="PF13489">
    <property type="entry name" value="Methyltransf_23"/>
    <property type="match status" value="1"/>
</dbReference>
<protein>
    <submittedName>
        <fullName evidence="1">Sam-dependent methyltransferase</fullName>
    </submittedName>
</protein>
<dbReference type="EMBL" id="LNQE01001897">
    <property type="protein sequence ID" value="KUG03007.1"/>
    <property type="molecule type" value="Genomic_DNA"/>
</dbReference>
<dbReference type="GO" id="GO:0008168">
    <property type="term" value="F:methyltransferase activity"/>
    <property type="evidence" value="ECO:0007669"/>
    <property type="project" value="UniProtKB-KW"/>
</dbReference>
<accession>A0A0W8E2X5</accession>
<evidence type="ECO:0000313" key="1">
    <source>
        <dbReference type="EMBL" id="KUG03007.1"/>
    </source>
</evidence>
<dbReference type="AlphaFoldDB" id="A0A0W8E2X5"/>
<name>A0A0W8E2X5_9ZZZZ</name>
<dbReference type="InterPro" id="IPR029063">
    <property type="entry name" value="SAM-dependent_MTases_sf"/>
</dbReference>
<dbReference type="GO" id="GO:0032259">
    <property type="term" value="P:methylation"/>
    <property type="evidence" value="ECO:0007669"/>
    <property type="project" value="UniProtKB-KW"/>
</dbReference>
<keyword evidence="1" id="KW-0489">Methyltransferase</keyword>
<keyword evidence="1" id="KW-0808">Transferase</keyword>
<organism evidence="1">
    <name type="scientific">hydrocarbon metagenome</name>
    <dbReference type="NCBI Taxonomy" id="938273"/>
    <lineage>
        <taxon>unclassified sequences</taxon>
        <taxon>metagenomes</taxon>
        <taxon>ecological metagenomes</taxon>
    </lineage>
</organism>
<dbReference type="SUPFAM" id="SSF53335">
    <property type="entry name" value="S-adenosyl-L-methionine-dependent methyltransferases"/>
    <property type="match status" value="1"/>
</dbReference>
<gene>
    <name evidence="1" type="ORF">ASZ90_019619</name>
</gene>
<reference evidence="1" key="1">
    <citation type="journal article" date="2015" name="Proc. Natl. Acad. Sci. U.S.A.">
        <title>Networks of energetic and metabolic interactions define dynamics in microbial communities.</title>
        <authorList>
            <person name="Embree M."/>
            <person name="Liu J.K."/>
            <person name="Al-Bassam M.M."/>
            <person name="Zengler K."/>
        </authorList>
    </citation>
    <scope>NUCLEOTIDE SEQUENCE</scope>
</reference>
<sequence length="201" mass="23227">MQSEGNYFDKYKDNGKIINSIMNGFFKNLECLLNGITYDTVYEAGCGEGHISHHVYNYNRQIQRTVKITASDLSENIIRQAKVDFPHILFKVESIYSLNEEEDSYDLVIASEVLEHLDQPENALKEIFRISNRYVLISVPNEPIWCIANMVRGKYIRSMGNTPGHIKHWSRRGIVDLISNFGYISKVSTPFPWTMILSEKK</sequence>
<dbReference type="Gene3D" id="3.40.50.150">
    <property type="entry name" value="Vaccinia Virus protein VP39"/>
    <property type="match status" value="1"/>
</dbReference>